<proteinExistence type="predicted"/>
<dbReference type="EMBL" id="AAYA01000009">
    <property type="protein sequence ID" value="EBA07367.1"/>
    <property type="molecule type" value="Genomic_DNA"/>
</dbReference>
<dbReference type="GO" id="GO:0008476">
    <property type="term" value="F:protein-tyrosine sulfotransferase activity"/>
    <property type="evidence" value="ECO:0007669"/>
    <property type="project" value="InterPro"/>
</dbReference>
<gene>
    <name evidence="2" type="ORF">SSE37_21250</name>
</gene>
<sequence length="486" mass="53665">MTPQQMKAQFAQAQAMIRTDRPEEALALLTPLLMPSGGAPEIRFQMARALDLIGDTDASAKALDDVLKARPGEASVREAAIRAHTRLGHEDRVRTLYDEAIRADPKAIKPRADKAQYLQQIGDFDGAETILRRLLKQSPHETELYRMLLAGIKPKAGDPLVRAMKKLWTDPRLNDQGRMQLGFALAKAAEDTGQTDRVFGYLDAANAAQARLAPFDAAARDTEWAAYARAQDDLTPPASTKPLPLRPVFVTGMPRSGTTLVEQIIGAHSQAVAGGETGHALREAVRLFGPAEKMPALSEMNAVDLDRWASAYRRGVRRDTGAVSGVVTDKSIRCQLIFGLIAKGLPDARIIVVHRDPRDIALSIYKNHFRLGTHRYANDLGAIAAEIKAFRAQVDHWRDRLPVPIHDIRYEDLVADAEGQSRGLIAAAGLDWEDACLTFHKQAGKVKTLSLAQVRQPIHAGRREAWRKYESELAPFLDAWGDEPWD</sequence>
<keyword evidence="1" id="KW-0808">Transferase</keyword>
<keyword evidence="3" id="KW-1185">Reference proteome</keyword>
<dbReference type="InterPro" id="IPR026634">
    <property type="entry name" value="TPST-like"/>
</dbReference>
<dbReference type="PANTHER" id="PTHR12788:SF10">
    <property type="entry name" value="PROTEIN-TYROSINE SULFOTRANSFERASE"/>
    <property type="match status" value="1"/>
</dbReference>
<organism evidence="2 3">
    <name type="scientific">Sagittula stellata (strain ATCC 700073 / DSM 11524 / E-37)</name>
    <dbReference type="NCBI Taxonomy" id="388399"/>
    <lineage>
        <taxon>Bacteria</taxon>
        <taxon>Pseudomonadati</taxon>
        <taxon>Pseudomonadota</taxon>
        <taxon>Alphaproteobacteria</taxon>
        <taxon>Rhodobacterales</taxon>
        <taxon>Roseobacteraceae</taxon>
        <taxon>Sagittula</taxon>
    </lineage>
</organism>
<dbReference type="Gene3D" id="1.25.40.10">
    <property type="entry name" value="Tetratricopeptide repeat domain"/>
    <property type="match status" value="1"/>
</dbReference>
<dbReference type="OrthoDB" id="9800698at2"/>
<dbReference type="RefSeq" id="WP_005860308.1">
    <property type="nucleotide sequence ID" value="NZ_AAYA01000009.1"/>
</dbReference>
<dbReference type="Pfam" id="PF14559">
    <property type="entry name" value="TPR_19"/>
    <property type="match status" value="1"/>
</dbReference>
<dbReference type="eggNOG" id="COG0457">
    <property type="taxonomic scope" value="Bacteria"/>
</dbReference>
<evidence type="ECO:0000256" key="1">
    <source>
        <dbReference type="ARBA" id="ARBA00022679"/>
    </source>
</evidence>
<evidence type="ECO:0000313" key="3">
    <source>
        <dbReference type="Proteomes" id="UP000005713"/>
    </source>
</evidence>
<accession>A3K5H8</accession>
<dbReference type="InterPro" id="IPR027417">
    <property type="entry name" value="P-loop_NTPase"/>
</dbReference>
<dbReference type="Proteomes" id="UP000005713">
    <property type="component" value="Unassembled WGS sequence"/>
</dbReference>
<evidence type="ECO:0000313" key="2">
    <source>
        <dbReference type="EMBL" id="EBA07367.1"/>
    </source>
</evidence>
<protein>
    <submittedName>
        <fullName evidence="2">Conserved protein containing sulfotransfer domain</fullName>
    </submittedName>
</protein>
<reference evidence="2 3" key="1">
    <citation type="submission" date="2006-06" db="EMBL/GenBank/DDBJ databases">
        <authorList>
            <person name="Moran M.A."/>
            <person name="Ferriera S."/>
            <person name="Johnson J."/>
            <person name="Kravitz S."/>
            <person name="Beeson K."/>
            <person name="Sutton G."/>
            <person name="Rogers Y.-H."/>
            <person name="Friedman R."/>
            <person name="Frazier M."/>
            <person name="Venter J.C."/>
        </authorList>
    </citation>
    <scope>NUCLEOTIDE SEQUENCE [LARGE SCALE GENOMIC DNA]</scope>
    <source>
        <strain evidence="2 3">E-37</strain>
    </source>
</reference>
<comment type="caution">
    <text evidence="2">The sequence shown here is derived from an EMBL/GenBank/DDBJ whole genome shotgun (WGS) entry which is preliminary data.</text>
</comment>
<dbReference type="Gene3D" id="3.40.50.300">
    <property type="entry name" value="P-loop containing nucleotide triphosphate hydrolases"/>
    <property type="match status" value="1"/>
</dbReference>
<dbReference type="SUPFAM" id="SSF48452">
    <property type="entry name" value="TPR-like"/>
    <property type="match status" value="1"/>
</dbReference>
<dbReference type="AlphaFoldDB" id="A3K5H8"/>
<name>A3K5H8_SAGS3</name>
<dbReference type="Pfam" id="PF13469">
    <property type="entry name" value="Sulfotransfer_3"/>
    <property type="match status" value="1"/>
</dbReference>
<dbReference type="PANTHER" id="PTHR12788">
    <property type="entry name" value="PROTEIN-TYROSINE SULFOTRANSFERASE 2"/>
    <property type="match status" value="1"/>
</dbReference>
<dbReference type="SUPFAM" id="SSF52540">
    <property type="entry name" value="P-loop containing nucleoside triphosphate hydrolases"/>
    <property type="match status" value="1"/>
</dbReference>
<dbReference type="InterPro" id="IPR011990">
    <property type="entry name" value="TPR-like_helical_dom_sf"/>
</dbReference>